<keyword evidence="1" id="KW-1133">Transmembrane helix</keyword>
<reference evidence="2" key="1">
    <citation type="submission" date="2020-05" db="EMBL/GenBank/DDBJ databases">
        <title>Mycena genomes resolve the evolution of fungal bioluminescence.</title>
        <authorList>
            <person name="Tsai I.J."/>
        </authorList>
    </citation>
    <scope>NUCLEOTIDE SEQUENCE</scope>
    <source>
        <strain evidence="2">160909Yilan</strain>
    </source>
</reference>
<comment type="caution">
    <text evidence="2">The sequence shown here is derived from an EMBL/GenBank/DDBJ whole genome shotgun (WGS) entry which is preliminary data.</text>
</comment>
<feature type="transmembrane region" description="Helical" evidence="1">
    <location>
        <begin position="138"/>
        <end position="158"/>
    </location>
</feature>
<keyword evidence="1" id="KW-0472">Membrane</keyword>
<dbReference type="OrthoDB" id="3210850at2759"/>
<dbReference type="PANTHER" id="PTHR38848">
    <property type="entry name" value="G-PROTEIN COUPLED RECEPTORS FAMILY 3 PROFILE DOMAIN-CONTAINING PROTEIN"/>
    <property type="match status" value="1"/>
</dbReference>
<feature type="transmembrane region" description="Helical" evidence="1">
    <location>
        <begin position="99"/>
        <end position="118"/>
    </location>
</feature>
<gene>
    <name evidence="2" type="ORF">MSAN_00862400</name>
</gene>
<accession>A0A8H6Z160</accession>
<evidence type="ECO:0000313" key="3">
    <source>
        <dbReference type="Proteomes" id="UP000623467"/>
    </source>
</evidence>
<name>A0A8H6Z160_9AGAR</name>
<sequence>MSSPPTMSSPTIIDHTFPNHGFRFLSASVHFIGVTIITYFLSRRLSAENLTSRAAWTSITWPRLCILLILLDSYLFILSGGLLIFGVGLRRNGDSCSAAIYLCVLFYTSSKILIYAFLTEKVYIVWENGVRRRLRSAVYLICMGTVALYVGIILAMFFERIAAFRSGDSACVIGLKAYGIPSVIIVRPVHQRAIDVPVCMATPTT</sequence>
<dbReference type="EMBL" id="JACAZH010000005">
    <property type="protein sequence ID" value="KAF7367971.1"/>
    <property type="molecule type" value="Genomic_DNA"/>
</dbReference>
<protein>
    <submittedName>
        <fullName evidence="2">Uncharacterized protein</fullName>
    </submittedName>
</protein>
<proteinExistence type="predicted"/>
<feature type="transmembrane region" description="Helical" evidence="1">
    <location>
        <begin position="21"/>
        <end position="41"/>
    </location>
</feature>
<keyword evidence="1" id="KW-0812">Transmembrane</keyword>
<dbReference type="Proteomes" id="UP000623467">
    <property type="component" value="Unassembled WGS sequence"/>
</dbReference>
<evidence type="ECO:0000313" key="2">
    <source>
        <dbReference type="EMBL" id="KAF7367971.1"/>
    </source>
</evidence>
<evidence type="ECO:0000256" key="1">
    <source>
        <dbReference type="SAM" id="Phobius"/>
    </source>
</evidence>
<feature type="transmembrane region" description="Helical" evidence="1">
    <location>
        <begin position="61"/>
        <end position="87"/>
    </location>
</feature>
<dbReference type="PANTHER" id="PTHR38848:SF3">
    <property type="entry name" value="G-PROTEIN COUPLED RECEPTORS FAMILY 3 PROFILE DOMAIN-CONTAINING PROTEIN"/>
    <property type="match status" value="1"/>
</dbReference>
<organism evidence="2 3">
    <name type="scientific">Mycena sanguinolenta</name>
    <dbReference type="NCBI Taxonomy" id="230812"/>
    <lineage>
        <taxon>Eukaryota</taxon>
        <taxon>Fungi</taxon>
        <taxon>Dikarya</taxon>
        <taxon>Basidiomycota</taxon>
        <taxon>Agaricomycotina</taxon>
        <taxon>Agaricomycetes</taxon>
        <taxon>Agaricomycetidae</taxon>
        <taxon>Agaricales</taxon>
        <taxon>Marasmiineae</taxon>
        <taxon>Mycenaceae</taxon>
        <taxon>Mycena</taxon>
    </lineage>
</organism>
<keyword evidence="3" id="KW-1185">Reference proteome</keyword>
<dbReference type="AlphaFoldDB" id="A0A8H6Z160"/>